<evidence type="ECO:0000313" key="3">
    <source>
        <dbReference type="EMBL" id="KRM37189.1"/>
    </source>
</evidence>
<proteinExistence type="predicted"/>
<evidence type="ECO:0000313" key="4">
    <source>
        <dbReference type="Proteomes" id="UP000051223"/>
    </source>
</evidence>
<dbReference type="InterPro" id="IPR019554">
    <property type="entry name" value="Soluble_ligand-bd"/>
</dbReference>
<sequence>MNIEKIKDFVIEKKFYGIAIIVMVIAVIFFKHNDQQKADNSALLGAKTEMSQSSFKNKSESTEIQKSTSDQPKTVTCDISGAVKHEGVYTLKNGARIQELISAAGGLKNNAQLKAINRAVMLKDQDKVHIPYKGEKVESATTVTNDVNQSNNQNAASNSQNKENGEKVNINTASAADLQKLNGIGEKKAEQIIAYRDQNGQFKKVEDLMQVSGIGEKTFAALKDQLAI</sequence>
<feature type="transmembrane region" description="Helical" evidence="1">
    <location>
        <begin position="15"/>
        <end position="32"/>
    </location>
</feature>
<dbReference type="NCBIfam" id="TIGR00426">
    <property type="entry name" value="competence protein ComEA helix-hairpin-helix repeat region"/>
    <property type="match status" value="1"/>
</dbReference>
<dbReference type="SMART" id="SM00278">
    <property type="entry name" value="HhH1"/>
    <property type="match status" value="2"/>
</dbReference>
<dbReference type="PANTHER" id="PTHR21180">
    <property type="entry name" value="ENDONUCLEASE/EXONUCLEASE/PHOSPHATASE FAMILY DOMAIN-CONTAINING PROTEIN 1"/>
    <property type="match status" value="1"/>
</dbReference>
<dbReference type="AlphaFoldDB" id="A0A0R1Y640"/>
<dbReference type="PANTHER" id="PTHR21180:SF32">
    <property type="entry name" value="ENDONUCLEASE_EXONUCLEASE_PHOSPHATASE FAMILY DOMAIN-CONTAINING PROTEIN 1"/>
    <property type="match status" value="1"/>
</dbReference>
<keyword evidence="1" id="KW-0472">Membrane</keyword>
<dbReference type="InterPro" id="IPR010994">
    <property type="entry name" value="RuvA_2-like"/>
</dbReference>
<dbReference type="GO" id="GO:0006281">
    <property type="term" value="P:DNA repair"/>
    <property type="evidence" value="ECO:0007669"/>
    <property type="project" value="InterPro"/>
</dbReference>
<dbReference type="eggNOG" id="COG1555">
    <property type="taxonomic scope" value="Bacteria"/>
</dbReference>
<dbReference type="Proteomes" id="UP000051223">
    <property type="component" value="Unassembled WGS sequence"/>
</dbReference>
<keyword evidence="4" id="KW-1185">Reference proteome</keyword>
<feature type="domain" description="Helix-hairpin-helix DNA-binding motif class 1" evidence="2">
    <location>
        <begin position="206"/>
        <end position="225"/>
    </location>
</feature>
<dbReference type="SUPFAM" id="SSF47781">
    <property type="entry name" value="RuvA domain 2-like"/>
    <property type="match status" value="1"/>
</dbReference>
<dbReference type="InterPro" id="IPR003583">
    <property type="entry name" value="Hlx-hairpin-Hlx_DNA-bd_motif"/>
</dbReference>
<keyword evidence="1" id="KW-1133">Transmembrane helix</keyword>
<organism evidence="3 4">
    <name type="scientific">Lactobacillus hamsteri DSM 5661 = JCM 6256</name>
    <dbReference type="NCBI Taxonomy" id="1423754"/>
    <lineage>
        <taxon>Bacteria</taxon>
        <taxon>Bacillati</taxon>
        <taxon>Bacillota</taxon>
        <taxon>Bacilli</taxon>
        <taxon>Lactobacillales</taxon>
        <taxon>Lactobacillaceae</taxon>
        <taxon>Lactobacillus</taxon>
    </lineage>
</organism>
<dbReference type="Gene3D" id="3.10.20.600">
    <property type="match status" value="1"/>
</dbReference>
<dbReference type="Gene3D" id="1.10.150.280">
    <property type="entry name" value="AF1531-like domain"/>
    <property type="match status" value="1"/>
</dbReference>
<dbReference type="EMBL" id="AZGI01000090">
    <property type="protein sequence ID" value="KRM37189.1"/>
    <property type="molecule type" value="Genomic_DNA"/>
</dbReference>
<protein>
    <submittedName>
        <fullName evidence="3">Competence protein</fullName>
    </submittedName>
</protein>
<name>A0A0R1Y640_9LACO</name>
<dbReference type="InterPro" id="IPR051675">
    <property type="entry name" value="Endo/Exo/Phosphatase_dom_1"/>
</dbReference>
<dbReference type="RefSeq" id="WP_056941514.1">
    <property type="nucleotide sequence ID" value="NZ_AZGI01000090.1"/>
</dbReference>
<dbReference type="Pfam" id="PF10531">
    <property type="entry name" value="SLBB"/>
    <property type="match status" value="1"/>
</dbReference>
<comment type="caution">
    <text evidence="3">The sequence shown here is derived from an EMBL/GenBank/DDBJ whole genome shotgun (WGS) entry which is preliminary data.</text>
</comment>
<dbReference type="GO" id="GO:0015628">
    <property type="term" value="P:protein secretion by the type II secretion system"/>
    <property type="evidence" value="ECO:0007669"/>
    <property type="project" value="TreeGrafter"/>
</dbReference>
<reference evidence="3 4" key="1">
    <citation type="journal article" date="2015" name="Genome Announc.">
        <title>Expanding the biotechnology potential of lactobacilli through comparative genomics of 213 strains and associated genera.</title>
        <authorList>
            <person name="Sun Z."/>
            <person name="Harris H.M."/>
            <person name="McCann A."/>
            <person name="Guo C."/>
            <person name="Argimon S."/>
            <person name="Zhang W."/>
            <person name="Yang X."/>
            <person name="Jeffery I.B."/>
            <person name="Cooney J.C."/>
            <person name="Kagawa T.F."/>
            <person name="Liu W."/>
            <person name="Song Y."/>
            <person name="Salvetti E."/>
            <person name="Wrobel A."/>
            <person name="Rasinkangas P."/>
            <person name="Parkhill J."/>
            <person name="Rea M.C."/>
            <person name="O'Sullivan O."/>
            <person name="Ritari J."/>
            <person name="Douillard F.P."/>
            <person name="Paul Ross R."/>
            <person name="Yang R."/>
            <person name="Briner A.E."/>
            <person name="Felis G.E."/>
            <person name="de Vos W.M."/>
            <person name="Barrangou R."/>
            <person name="Klaenhammer T.R."/>
            <person name="Caufield P.W."/>
            <person name="Cui Y."/>
            <person name="Zhang H."/>
            <person name="O'Toole P.W."/>
        </authorList>
    </citation>
    <scope>NUCLEOTIDE SEQUENCE [LARGE SCALE GENOMIC DNA]</scope>
    <source>
        <strain evidence="3 4">DSM 5661</strain>
    </source>
</reference>
<dbReference type="GO" id="GO:0015627">
    <property type="term" value="C:type II protein secretion system complex"/>
    <property type="evidence" value="ECO:0007669"/>
    <property type="project" value="TreeGrafter"/>
</dbReference>
<dbReference type="GO" id="GO:0003677">
    <property type="term" value="F:DNA binding"/>
    <property type="evidence" value="ECO:0007669"/>
    <property type="project" value="InterPro"/>
</dbReference>
<gene>
    <name evidence="3" type="ORF">FC39_GL000297</name>
</gene>
<keyword evidence="1" id="KW-0812">Transmembrane</keyword>
<dbReference type="Pfam" id="PF12836">
    <property type="entry name" value="HHH_3"/>
    <property type="match status" value="1"/>
</dbReference>
<dbReference type="InterPro" id="IPR004509">
    <property type="entry name" value="Competence_ComEA_HhH"/>
</dbReference>
<evidence type="ECO:0000256" key="1">
    <source>
        <dbReference type="SAM" id="Phobius"/>
    </source>
</evidence>
<accession>A0A0R1Y640</accession>
<dbReference type="PATRIC" id="fig|1423754.3.peg.310"/>
<dbReference type="STRING" id="1423754.FC39_GL000297"/>
<evidence type="ECO:0000259" key="2">
    <source>
        <dbReference type="SMART" id="SM00278"/>
    </source>
</evidence>
<feature type="domain" description="Helix-hairpin-helix DNA-binding motif class 1" evidence="2">
    <location>
        <begin position="176"/>
        <end position="195"/>
    </location>
</feature>